<dbReference type="Gene3D" id="1.20.120.450">
    <property type="entry name" value="dinb family like domain"/>
    <property type="match status" value="1"/>
</dbReference>
<gene>
    <name evidence="6" type="ORF">GO621_00990</name>
</gene>
<dbReference type="GO" id="GO:0016787">
    <property type="term" value="F:hydrolase activity"/>
    <property type="evidence" value="ECO:0007669"/>
    <property type="project" value="UniProtKB-KW"/>
</dbReference>
<dbReference type="InterPro" id="IPR024775">
    <property type="entry name" value="DinB-like"/>
</dbReference>
<evidence type="ECO:0000256" key="1">
    <source>
        <dbReference type="ARBA" id="ARBA00022490"/>
    </source>
</evidence>
<dbReference type="NCBIfam" id="NF009807">
    <property type="entry name" value="PRK13291.1"/>
    <property type="match status" value="1"/>
</dbReference>
<dbReference type="RefSeq" id="WP_157563130.1">
    <property type="nucleotide sequence ID" value="NZ_WPIK01000001.1"/>
</dbReference>
<keyword evidence="1" id="KW-0963">Cytoplasm</keyword>
<evidence type="ECO:0000313" key="6">
    <source>
        <dbReference type="EMBL" id="MVN20108.1"/>
    </source>
</evidence>
<reference evidence="6 7" key="1">
    <citation type="submission" date="2019-12" db="EMBL/GenBank/DDBJ databases">
        <title>Mucilaginibacter sp. HMF7410 genome sequencing and assembly.</title>
        <authorList>
            <person name="Kang H."/>
            <person name="Cha I."/>
            <person name="Kim H."/>
            <person name="Joh K."/>
        </authorList>
    </citation>
    <scope>NUCLEOTIDE SEQUENCE [LARGE SCALE GENOMIC DNA]</scope>
    <source>
        <strain evidence="6 7">HMF7410</strain>
    </source>
</reference>
<keyword evidence="7" id="KW-1185">Reference proteome</keyword>
<dbReference type="EMBL" id="WPIK01000001">
    <property type="protein sequence ID" value="MVN20108.1"/>
    <property type="molecule type" value="Genomic_DNA"/>
</dbReference>
<sequence length="172" mass="19802">MTDERYPIGKYTAPASFTEEQMRSWIQEIADLPGQMRQAVAGLNYQQFDTTYRLGGWTIRQVIHHVADSHSNSLTRFKLALTEDNPTIKPYQEADWALLPDYKMPVAPSFQMIEGIHFRWVELMNSLTEEQWSRTFFHPATQKSVSLKAALGLYAWHGLHHLGHIKVAMGKV</sequence>
<proteinExistence type="inferred from homology"/>
<keyword evidence="3 6" id="KW-0378">Hydrolase</keyword>
<evidence type="ECO:0000313" key="7">
    <source>
        <dbReference type="Proteomes" id="UP000462014"/>
    </source>
</evidence>
<dbReference type="SUPFAM" id="SSF109854">
    <property type="entry name" value="DinB/YfiT-like putative metalloenzymes"/>
    <property type="match status" value="1"/>
</dbReference>
<dbReference type="Pfam" id="PF12867">
    <property type="entry name" value="DinB_2"/>
    <property type="match status" value="1"/>
</dbReference>
<dbReference type="GO" id="GO:0046872">
    <property type="term" value="F:metal ion binding"/>
    <property type="evidence" value="ECO:0007669"/>
    <property type="project" value="UniProtKB-KW"/>
</dbReference>
<accession>A0A7K1SS14</accession>
<evidence type="ECO:0000259" key="5">
    <source>
        <dbReference type="Pfam" id="PF12867"/>
    </source>
</evidence>
<keyword evidence="2" id="KW-0479">Metal-binding</keyword>
<dbReference type="HAMAP" id="MF_01256">
    <property type="entry name" value="YfiT_hydrol"/>
    <property type="match status" value="1"/>
</dbReference>
<name>A0A7K1SS14_9SPHI</name>
<dbReference type="InterPro" id="IPR034660">
    <property type="entry name" value="DinB/YfiT-like"/>
</dbReference>
<dbReference type="Proteomes" id="UP000462014">
    <property type="component" value="Unassembled WGS sequence"/>
</dbReference>
<keyword evidence="4" id="KW-0862">Zinc</keyword>
<organism evidence="6 7">
    <name type="scientific">Mucilaginibacter arboris</name>
    <dbReference type="NCBI Taxonomy" id="2682090"/>
    <lineage>
        <taxon>Bacteria</taxon>
        <taxon>Pseudomonadati</taxon>
        <taxon>Bacteroidota</taxon>
        <taxon>Sphingobacteriia</taxon>
        <taxon>Sphingobacteriales</taxon>
        <taxon>Sphingobacteriaceae</taxon>
        <taxon>Mucilaginibacter</taxon>
    </lineage>
</organism>
<dbReference type="AlphaFoldDB" id="A0A7K1SS14"/>
<evidence type="ECO:0000256" key="3">
    <source>
        <dbReference type="ARBA" id="ARBA00022801"/>
    </source>
</evidence>
<dbReference type="InterPro" id="IPR023774">
    <property type="entry name" value="Put_metal_dep_hydrolase_YfiT"/>
</dbReference>
<protein>
    <submittedName>
        <fullName evidence="6">Putative metal-dependent hydrolase</fullName>
    </submittedName>
</protein>
<evidence type="ECO:0000256" key="4">
    <source>
        <dbReference type="ARBA" id="ARBA00022833"/>
    </source>
</evidence>
<comment type="caution">
    <text evidence="6">The sequence shown here is derived from an EMBL/GenBank/DDBJ whole genome shotgun (WGS) entry which is preliminary data.</text>
</comment>
<evidence type="ECO:0000256" key="2">
    <source>
        <dbReference type="ARBA" id="ARBA00022723"/>
    </source>
</evidence>
<feature type="domain" description="DinB-like" evidence="5">
    <location>
        <begin position="34"/>
        <end position="165"/>
    </location>
</feature>